<evidence type="ECO:0000313" key="1">
    <source>
        <dbReference type="EMBL" id="GLX82920.1"/>
    </source>
</evidence>
<keyword evidence="2" id="KW-1185">Reference proteome</keyword>
<comment type="caution">
    <text evidence="1">The sequence shown here is derived from an EMBL/GenBank/DDBJ whole genome shotgun (WGS) entry which is preliminary data.</text>
</comment>
<accession>A0ABQ6H423</accession>
<evidence type="ECO:0000313" key="2">
    <source>
        <dbReference type="Proteomes" id="UP001157133"/>
    </source>
</evidence>
<dbReference type="PROSITE" id="PS51257">
    <property type="entry name" value="PROKAR_LIPOPROTEIN"/>
    <property type="match status" value="1"/>
</dbReference>
<dbReference type="Proteomes" id="UP001157133">
    <property type="component" value="Unassembled WGS sequence"/>
</dbReference>
<gene>
    <name evidence="1" type="ORF">theurythT_23720</name>
</gene>
<name>A0ABQ6H423_9GAMM</name>
<organism evidence="1 2">
    <name type="scientific">Thalassotalea eurytherma</name>
    <dbReference type="NCBI Taxonomy" id="1144278"/>
    <lineage>
        <taxon>Bacteria</taxon>
        <taxon>Pseudomonadati</taxon>
        <taxon>Pseudomonadota</taxon>
        <taxon>Gammaproteobacteria</taxon>
        <taxon>Alteromonadales</taxon>
        <taxon>Colwelliaceae</taxon>
        <taxon>Thalassotalea</taxon>
    </lineage>
</organism>
<dbReference type="EMBL" id="BSSU01000011">
    <property type="protein sequence ID" value="GLX82920.1"/>
    <property type="molecule type" value="Genomic_DNA"/>
</dbReference>
<sequence>MVTQLSKYFSSGSANALMVCTGFILSGCGGSTSEDTVQMDIPIVQGSDDYTVVVPELTEHDERLLALIQELDLDNSLNAGLNLPSIDDPGAQLGKSCFLAKA</sequence>
<protein>
    <submittedName>
        <fullName evidence="1">Uncharacterized protein</fullName>
    </submittedName>
</protein>
<dbReference type="RefSeq" id="WP_284208307.1">
    <property type="nucleotide sequence ID" value="NZ_BSSU01000011.1"/>
</dbReference>
<reference evidence="1 2" key="1">
    <citation type="submission" date="2023-03" db="EMBL/GenBank/DDBJ databases">
        <title>Draft genome sequence of Thalassotalea eurytherma JCM 18482T.</title>
        <authorList>
            <person name="Sawabe T."/>
        </authorList>
    </citation>
    <scope>NUCLEOTIDE SEQUENCE [LARGE SCALE GENOMIC DNA]</scope>
    <source>
        <strain evidence="1 2">JCM 18482</strain>
    </source>
</reference>
<proteinExistence type="predicted"/>